<dbReference type="Proteomes" id="UP000279446">
    <property type="component" value="Unassembled WGS sequence"/>
</dbReference>
<organism evidence="1 2">
    <name type="scientific">Paenibacillus anaericanus</name>
    <dbReference type="NCBI Taxonomy" id="170367"/>
    <lineage>
        <taxon>Bacteria</taxon>
        <taxon>Bacillati</taxon>
        <taxon>Bacillota</taxon>
        <taxon>Bacilli</taxon>
        <taxon>Bacillales</taxon>
        <taxon>Paenibacillaceae</taxon>
        <taxon>Paenibacillus</taxon>
    </lineage>
</organism>
<keyword evidence="2" id="KW-1185">Reference proteome</keyword>
<dbReference type="RefSeq" id="WP_127191270.1">
    <property type="nucleotide sequence ID" value="NZ_RZNY01000004.1"/>
</dbReference>
<gene>
    <name evidence="1" type="ORF">EJP82_06695</name>
</gene>
<evidence type="ECO:0000313" key="2">
    <source>
        <dbReference type="Proteomes" id="UP000279446"/>
    </source>
</evidence>
<dbReference type="Gene3D" id="3.40.50.300">
    <property type="entry name" value="P-loop containing nucleotide triphosphate hydrolases"/>
    <property type="match status" value="1"/>
</dbReference>
<evidence type="ECO:0000313" key="1">
    <source>
        <dbReference type="EMBL" id="RUT47393.1"/>
    </source>
</evidence>
<dbReference type="OrthoDB" id="8211253at2"/>
<accession>A0A3S1DLL1</accession>
<proteinExistence type="predicted"/>
<dbReference type="InterPro" id="IPR027417">
    <property type="entry name" value="P-loop_NTPase"/>
</dbReference>
<reference evidence="1 2" key="1">
    <citation type="submission" date="2018-12" db="EMBL/GenBank/DDBJ databases">
        <authorList>
            <person name="Sun L."/>
            <person name="Chen Z."/>
        </authorList>
    </citation>
    <scope>NUCLEOTIDE SEQUENCE [LARGE SCALE GENOMIC DNA]</scope>
    <source>
        <strain evidence="1 2">DSM 15890</strain>
    </source>
</reference>
<sequence>MKKLLFVEGIPGSGKSTFARFLANQFERNGYTCNLFFETTYNHPIIFSESFDNYNMFIESYIGHWKAFLLNQCESDVVVMESALFQSPIVHLLHKDVDRNIIKSLIVNVSKLFKEVEECKLVYFYQDDAPTEIQKMIEIRGKEEFLLRKHNEYKHEKYYINRIEQGAESHITFFLDYAALANKIVNEVSIETITIENSTRNYTLYEQQLMNEFDLRYIPDPDVEVSVLKEYAGIYHNQDLNFSLNVELKDNCLFIFGDKKLKPKSSSQFYLDDMSVMANFVNEDNKVDQVVITEKDLFANKSDNGTAFVRVS</sequence>
<dbReference type="AlphaFoldDB" id="A0A3S1DLL1"/>
<dbReference type="EMBL" id="RZNY01000004">
    <property type="protein sequence ID" value="RUT47393.1"/>
    <property type="molecule type" value="Genomic_DNA"/>
</dbReference>
<dbReference type="SUPFAM" id="SSF52540">
    <property type="entry name" value="P-loop containing nucleoside triphosphate hydrolases"/>
    <property type="match status" value="1"/>
</dbReference>
<protein>
    <submittedName>
        <fullName evidence="1">Uncharacterized protein</fullName>
    </submittedName>
</protein>
<name>A0A3S1DLL1_9BACL</name>
<comment type="caution">
    <text evidence="1">The sequence shown here is derived from an EMBL/GenBank/DDBJ whole genome shotgun (WGS) entry which is preliminary data.</text>
</comment>